<organism evidence="1">
    <name type="scientific">marine sediment metagenome</name>
    <dbReference type="NCBI Taxonomy" id="412755"/>
    <lineage>
        <taxon>unclassified sequences</taxon>
        <taxon>metagenomes</taxon>
        <taxon>ecological metagenomes</taxon>
    </lineage>
</organism>
<name>X0ZNN8_9ZZZZ</name>
<protein>
    <recommendedName>
        <fullName evidence="2">Zn-dependent metallo-hydrolase RNA specificity domain-containing protein</fullName>
    </recommendedName>
</protein>
<evidence type="ECO:0000313" key="1">
    <source>
        <dbReference type="EMBL" id="GAG71009.1"/>
    </source>
</evidence>
<evidence type="ECO:0008006" key="2">
    <source>
        <dbReference type="Google" id="ProtNLM"/>
    </source>
</evidence>
<dbReference type="Gene3D" id="3.60.15.10">
    <property type="entry name" value="Ribonuclease Z/Hydroxyacylglutathione hydrolase-like"/>
    <property type="match status" value="1"/>
</dbReference>
<reference evidence="1" key="1">
    <citation type="journal article" date="2014" name="Front. Microbiol.">
        <title>High frequency of phylogenetically diverse reductive dehalogenase-homologous genes in deep subseafloor sedimentary metagenomes.</title>
        <authorList>
            <person name="Kawai M."/>
            <person name="Futagami T."/>
            <person name="Toyoda A."/>
            <person name="Takaki Y."/>
            <person name="Nishi S."/>
            <person name="Hori S."/>
            <person name="Arai W."/>
            <person name="Tsubouchi T."/>
            <person name="Morono Y."/>
            <person name="Uchiyama I."/>
            <person name="Ito T."/>
            <person name="Fujiyama A."/>
            <person name="Inagaki F."/>
            <person name="Takami H."/>
        </authorList>
    </citation>
    <scope>NUCLEOTIDE SEQUENCE</scope>
    <source>
        <strain evidence="1">Expedition CK06-06</strain>
    </source>
</reference>
<dbReference type="PANTHER" id="PTHR43694">
    <property type="entry name" value="RIBONUCLEASE J"/>
    <property type="match status" value="1"/>
</dbReference>
<dbReference type="SUPFAM" id="SSF56281">
    <property type="entry name" value="Metallo-hydrolase/oxidoreductase"/>
    <property type="match status" value="1"/>
</dbReference>
<sequence length="349" mass="40771">PSFQLIPKKRGEGLKRRDARDGIEERDVRTFEFDKKFKIGDMEILPCRVDHSLPGATGYIIYTSEGVVVYTGDLRFHGRHKEWSYEFVEKAAKVKPVVMLSEGTRIKEKEARTEDYVQQESTKYIKGKKGLSIVNFPIRDTERLLTFYNTAISNNRTLVLEYRQAMLLDLMRKNGIESLPKSNDENIRIFYPKKSWGLIGRDDFPEEQIAQDYSSWEKYYLSLDNIINVREISKHQNEYVMFMNYFQLNNLMDIKPIQGSVHIRSICEPFSEDMELDQKRIDNWLKLFGLYPEQRIHSSGHACGPAIFDMIKKINPKVLFPIHTLNPAAFKELSGIDVVFPEYGNIYEL</sequence>
<dbReference type="InterPro" id="IPR036866">
    <property type="entry name" value="RibonucZ/Hydroxyglut_hydro"/>
</dbReference>
<dbReference type="EMBL" id="BART01002994">
    <property type="protein sequence ID" value="GAG71009.1"/>
    <property type="molecule type" value="Genomic_DNA"/>
</dbReference>
<proteinExistence type="predicted"/>
<dbReference type="AlphaFoldDB" id="X0ZNN8"/>
<gene>
    <name evidence="1" type="ORF">S01H4_08638</name>
</gene>
<accession>X0ZNN8</accession>
<comment type="caution">
    <text evidence="1">The sequence shown here is derived from an EMBL/GenBank/DDBJ whole genome shotgun (WGS) entry which is preliminary data.</text>
</comment>
<feature type="non-terminal residue" evidence="1">
    <location>
        <position position="1"/>
    </location>
</feature>
<dbReference type="PANTHER" id="PTHR43694:SF1">
    <property type="entry name" value="RIBONUCLEASE J"/>
    <property type="match status" value="1"/>
</dbReference>